<dbReference type="Proteomes" id="UP000321685">
    <property type="component" value="Unassembled WGS sequence"/>
</dbReference>
<comment type="caution">
    <text evidence="3">The sequence shown here is derived from an EMBL/GenBank/DDBJ whole genome shotgun (WGS) entry which is preliminary data.</text>
</comment>
<protein>
    <submittedName>
        <fullName evidence="3">Amidohydrolase</fullName>
    </submittedName>
</protein>
<dbReference type="GO" id="GO:0019748">
    <property type="term" value="P:secondary metabolic process"/>
    <property type="evidence" value="ECO:0007669"/>
    <property type="project" value="TreeGrafter"/>
</dbReference>
<reference evidence="3 4" key="1">
    <citation type="submission" date="2019-07" db="EMBL/GenBank/DDBJ databases">
        <title>Whole genome shotgun sequence of Pseudonocardia sulfidoxydans NBRC 16205.</title>
        <authorList>
            <person name="Hosoyama A."/>
            <person name="Uohara A."/>
            <person name="Ohji S."/>
            <person name="Ichikawa N."/>
        </authorList>
    </citation>
    <scope>NUCLEOTIDE SEQUENCE [LARGE SCALE GENOMIC DNA]</scope>
    <source>
        <strain evidence="3 4">NBRC 16205</strain>
    </source>
</reference>
<keyword evidence="1" id="KW-0456">Lyase</keyword>
<dbReference type="PANTHER" id="PTHR21240">
    <property type="entry name" value="2-AMINO-3-CARBOXYLMUCONATE-6-SEMIALDEHYDE DECARBOXYLASE"/>
    <property type="match status" value="1"/>
</dbReference>
<dbReference type="AlphaFoldDB" id="A0A511D9Y2"/>
<dbReference type="GO" id="GO:0016787">
    <property type="term" value="F:hydrolase activity"/>
    <property type="evidence" value="ECO:0007669"/>
    <property type="project" value="UniProtKB-KW"/>
</dbReference>
<dbReference type="Pfam" id="PF04909">
    <property type="entry name" value="Amidohydro_2"/>
    <property type="match status" value="1"/>
</dbReference>
<gene>
    <name evidence="3" type="ORF">PSU4_05350</name>
</gene>
<dbReference type="SUPFAM" id="SSF51556">
    <property type="entry name" value="Metallo-dependent hydrolases"/>
    <property type="match status" value="1"/>
</dbReference>
<dbReference type="InterPro" id="IPR032465">
    <property type="entry name" value="ACMSD"/>
</dbReference>
<name>A0A511D9Y2_9PSEU</name>
<keyword evidence="4" id="KW-1185">Reference proteome</keyword>
<dbReference type="GO" id="GO:0005737">
    <property type="term" value="C:cytoplasm"/>
    <property type="evidence" value="ECO:0007669"/>
    <property type="project" value="TreeGrafter"/>
</dbReference>
<evidence type="ECO:0000313" key="3">
    <source>
        <dbReference type="EMBL" id="GEL21581.1"/>
    </source>
</evidence>
<dbReference type="InterPro" id="IPR006680">
    <property type="entry name" value="Amidohydro-rel"/>
</dbReference>
<dbReference type="GO" id="GO:0016831">
    <property type="term" value="F:carboxy-lyase activity"/>
    <property type="evidence" value="ECO:0007669"/>
    <property type="project" value="InterPro"/>
</dbReference>
<dbReference type="EMBL" id="BJVJ01000003">
    <property type="protein sequence ID" value="GEL21581.1"/>
    <property type="molecule type" value="Genomic_DNA"/>
</dbReference>
<evidence type="ECO:0000256" key="1">
    <source>
        <dbReference type="ARBA" id="ARBA00023239"/>
    </source>
</evidence>
<dbReference type="PANTHER" id="PTHR21240:SF28">
    <property type="entry name" value="ISO-OROTATE DECARBOXYLASE (EUROFUNG)"/>
    <property type="match status" value="1"/>
</dbReference>
<accession>A0A511D9Y2</accession>
<sequence>MIPGMIIDGHTHVYPDAVARKAIAGSPADLKRFGDGTVSSLTEVMAASGVDRSVCLGIANTPDRVDNANRFAGSLDADRFIGFGSVHPGLSPEENVASLRAHGLRGAKVHPMFQQLTLDDPRLLATLDAMSGEFAVIVHVGGAGEDPGDRCSPAMLADLVRQFPRLDLIACHFGGYKRFEEAAEVVIGLPVHLDTSWPPSLATLDPRRVREIIEKHGPERICFASDWPMADPGAEIATIRDLGFSDDDTDAILGGNLARLLKL</sequence>
<dbReference type="InterPro" id="IPR032466">
    <property type="entry name" value="Metal_Hydrolase"/>
</dbReference>
<evidence type="ECO:0000313" key="4">
    <source>
        <dbReference type="Proteomes" id="UP000321685"/>
    </source>
</evidence>
<proteinExistence type="predicted"/>
<organism evidence="3 4">
    <name type="scientific">Pseudonocardia sulfidoxydans NBRC 16205</name>
    <dbReference type="NCBI Taxonomy" id="1223511"/>
    <lineage>
        <taxon>Bacteria</taxon>
        <taxon>Bacillati</taxon>
        <taxon>Actinomycetota</taxon>
        <taxon>Actinomycetes</taxon>
        <taxon>Pseudonocardiales</taxon>
        <taxon>Pseudonocardiaceae</taxon>
        <taxon>Pseudonocardia</taxon>
    </lineage>
</organism>
<feature type="domain" description="Amidohydrolase-related" evidence="2">
    <location>
        <begin position="7"/>
        <end position="263"/>
    </location>
</feature>
<evidence type="ECO:0000259" key="2">
    <source>
        <dbReference type="Pfam" id="PF04909"/>
    </source>
</evidence>
<dbReference type="Gene3D" id="3.20.20.140">
    <property type="entry name" value="Metal-dependent hydrolases"/>
    <property type="match status" value="1"/>
</dbReference>
<keyword evidence="3" id="KW-0378">Hydrolase</keyword>